<dbReference type="Proteomes" id="UP001491310">
    <property type="component" value="Unassembled WGS sequence"/>
</dbReference>
<name>A0ABR2YI75_9CHLO</name>
<accession>A0ABR2YI75</accession>
<protein>
    <recommendedName>
        <fullName evidence="3">Protein kinase domain-containing protein</fullName>
    </recommendedName>
</protein>
<evidence type="ECO:0000313" key="1">
    <source>
        <dbReference type="EMBL" id="KAK9905857.1"/>
    </source>
</evidence>
<evidence type="ECO:0008006" key="3">
    <source>
        <dbReference type="Google" id="ProtNLM"/>
    </source>
</evidence>
<dbReference type="InterPro" id="IPR011009">
    <property type="entry name" value="Kinase-like_dom_sf"/>
</dbReference>
<evidence type="ECO:0000313" key="2">
    <source>
        <dbReference type="Proteomes" id="UP001491310"/>
    </source>
</evidence>
<reference evidence="1 2" key="1">
    <citation type="journal article" date="2024" name="Nat. Commun.">
        <title>Phylogenomics reveals the evolutionary origins of lichenization in chlorophyte algae.</title>
        <authorList>
            <person name="Puginier C."/>
            <person name="Libourel C."/>
            <person name="Otte J."/>
            <person name="Skaloud P."/>
            <person name="Haon M."/>
            <person name="Grisel S."/>
            <person name="Petersen M."/>
            <person name="Berrin J.G."/>
            <person name="Delaux P.M."/>
            <person name="Dal Grande F."/>
            <person name="Keller J."/>
        </authorList>
    </citation>
    <scope>NUCLEOTIDE SEQUENCE [LARGE SCALE GENOMIC DNA]</scope>
    <source>
        <strain evidence="1 2">SAG 216-7</strain>
    </source>
</reference>
<comment type="caution">
    <text evidence="1">The sequence shown here is derived from an EMBL/GenBank/DDBJ whole genome shotgun (WGS) entry which is preliminary data.</text>
</comment>
<dbReference type="EMBL" id="JALJOT010000011">
    <property type="protein sequence ID" value="KAK9905857.1"/>
    <property type="molecule type" value="Genomic_DNA"/>
</dbReference>
<gene>
    <name evidence="1" type="ORF">WJX75_007682</name>
</gene>
<organism evidence="1 2">
    <name type="scientific">Coccomyxa subellipsoidea</name>
    <dbReference type="NCBI Taxonomy" id="248742"/>
    <lineage>
        <taxon>Eukaryota</taxon>
        <taxon>Viridiplantae</taxon>
        <taxon>Chlorophyta</taxon>
        <taxon>core chlorophytes</taxon>
        <taxon>Trebouxiophyceae</taxon>
        <taxon>Trebouxiophyceae incertae sedis</taxon>
        <taxon>Coccomyxaceae</taxon>
        <taxon>Coccomyxa</taxon>
    </lineage>
</organism>
<proteinExistence type="predicted"/>
<keyword evidence="2" id="KW-1185">Reference proteome</keyword>
<sequence length="185" mass="20748">MKEGCLSGRQGLATSKDCLMTTSSMYFRTDRLSVKKRVTPWSKYREIWGVKFKTLQRVYERTAMSSGLVHVASDGEGLSVERDKYTVELTPVGLQLADARPTTEQQAASSAHGFLHGLDAIHMSKHVHRDLRWENGACDLTKTRYFLLDLELCAKINKKPSFNLQSWDSDTLVDGRAAGAHPDDV</sequence>
<dbReference type="Gene3D" id="1.10.510.10">
    <property type="entry name" value="Transferase(Phosphotransferase) domain 1"/>
    <property type="match status" value="1"/>
</dbReference>
<dbReference type="SUPFAM" id="SSF56112">
    <property type="entry name" value="Protein kinase-like (PK-like)"/>
    <property type="match status" value="1"/>
</dbReference>